<name>A0A2S2P9P5_SCHGA</name>
<gene>
    <name evidence="1" type="ORF">g.16540</name>
</gene>
<proteinExistence type="predicted"/>
<evidence type="ECO:0000313" key="1">
    <source>
        <dbReference type="EMBL" id="MBY26145.1"/>
    </source>
</evidence>
<accession>A0A2S2P9P5</accession>
<organism evidence="1">
    <name type="scientific">Schizaphis graminum</name>
    <name type="common">Green bug aphid</name>
    <dbReference type="NCBI Taxonomy" id="13262"/>
    <lineage>
        <taxon>Eukaryota</taxon>
        <taxon>Metazoa</taxon>
        <taxon>Ecdysozoa</taxon>
        <taxon>Arthropoda</taxon>
        <taxon>Hexapoda</taxon>
        <taxon>Insecta</taxon>
        <taxon>Pterygota</taxon>
        <taxon>Neoptera</taxon>
        <taxon>Paraneoptera</taxon>
        <taxon>Hemiptera</taxon>
        <taxon>Sternorrhyncha</taxon>
        <taxon>Aphidomorpha</taxon>
        <taxon>Aphidoidea</taxon>
        <taxon>Aphididae</taxon>
        <taxon>Aphidini</taxon>
        <taxon>Schizaphis</taxon>
    </lineage>
</organism>
<evidence type="ECO:0008006" key="2">
    <source>
        <dbReference type="Google" id="ProtNLM"/>
    </source>
</evidence>
<protein>
    <recommendedName>
        <fullName evidence="2">MULE transposase domain-containing protein</fullName>
    </recommendedName>
</protein>
<reference evidence="1" key="1">
    <citation type="submission" date="2018-04" db="EMBL/GenBank/DDBJ databases">
        <title>Transcriptome of Schizaphis graminum biotype I.</title>
        <authorList>
            <person name="Scully E.D."/>
            <person name="Geib S.M."/>
            <person name="Palmer N.A."/>
            <person name="Koch K."/>
            <person name="Bradshaw J."/>
            <person name="Heng-Moss T."/>
            <person name="Sarath G."/>
        </authorList>
    </citation>
    <scope>NUCLEOTIDE SEQUENCE</scope>
</reference>
<dbReference type="EMBL" id="GGMR01013526">
    <property type="protein sequence ID" value="MBY26145.1"/>
    <property type="molecule type" value="Transcribed_RNA"/>
</dbReference>
<sequence>MPSVSVLKRTVRLIRQKEQAAPPNPKTLTELILPENYTTTFDGKPFLLFENGENRILIFSTQKNLQLMEKCDHWYADGTFSTSPNLFYQIYTVHGIQYNNVLPSIFSLLPNKTENTYIDFYKSLKILNESLNQKSIMD</sequence>
<dbReference type="AlphaFoldDB" id="A0A2S2P9P5"/>